<dbReference type="GO" id="GO:0005886">
    <property type="term" value="C:plasma membrane"/>
    <property type="evidence" value="ECO:0007669"/>
    <property type="project" value="UniProtKB-SubCell"/>
</dbReference>
<proteinExistence type="inferred from homology"/>
<dbReference type="Pfam" id="PF12704">
    <property type="entry name" value="MacB_PCD"/>
    <property type="match status" value="1"/>
</dbReference>
<dbReference type="InterPro" id="IPR003838">
    <property type="entry name" value="ABC3_permease_C"/>
</dbReference>
<keyword evidence="11" id="KW-1185">Reference proteome</keyword>
<dbReference type="Proteomes" id="UP001165074">
    <property type="component" value="Unassembled WGS sequence"/>
</dbReference>
<dbReference type="Pfam" id="PF02687">
    <property type="entry name" value="FtsX"/>
    <property type="match status" value="2"/>
</dbReference>
<dbReference type="GO" id="GO:0022857">
    <property type="term" value="F:transmembrane transporter activity"/>
    <property type="evidence" value="ECO:0007669"/>
    <property type="project" value="TreeGrafter"/>
</dbReference>
<dbReference type="AlphaFoldDB" id="A0A9W6VXP1"/>
<feature type="domain" description="MacB-like periplasmic core" evidence="9">
    <location>
        <begin position="25"/>
        <end position="225"/>
    </location>
</feature>
<keyword evidence="2" id="KW-1003">Cell membrane</keyword>
<feature type="transmembrane region" description="Helical" evidence="7">
    <location>
        <begin position="310"/>
        <end position="337"/>
    </location>
</feature>
<dbReference type="InterPro" id="IPR025857">
    <property type="entry name" value="MacB_PCD"/>
</dbReference>
<evidence type="ECO:0000256" key="7">
    <source>
        <dbReference type="SAM" id="Phobius"/>
    </source>
</evidence>
<reference evidence="10" key="1">
    <citation type="submission" date="2023-03" db="EMBL/GenBank/DDBJ databases">
        <title>Actinoallomurus iriomotensis NBRC 103684.</title>
        <authorList>
            <person name="Ichikawa N."/>
            <person name="Sato H."/>
            <person name="Tonouchi N."/>
        </authorList>
    </citation>
    <scope>NUCLEOTIDE SEQUENCE</scope>
    <source>
        <strain evidence="10">NBRC 103684</strain>
    </source>
</reference>
<dbReference type="PANTHER" id="PTHR30572">
    <property type="entry name" value="MEMBRANE COMPONENT OF TRANSPORTER-RELATED"/>
    <property type="match status" value="1"/>
</dbReference>
<evidence type="ECO:0000259" key="9">
    <source>
        <dbReference type="Pfam" id="PF12704"/>
    </source>
</evidence>
<organism evidence="10 11">
    <name type="scientific">Actinoallomurus iriomotensis</name>
    <dbReference type="NCBI Taxonomy" id="478107"/>
    <lineage>
        <taxon>Bacteria</taxon>
        <taxon>Bacillati</taxon>
        <taxon>Actinomycetota</taxon>
        <taxon>Actinomycetes</taxon>
        <taxon>Streptosporangiales</taxon>
        <taxon>Thermomonosporaceae</taxon>
        <taxon>Actinoallomurus</taxon>
    </lineage>
</organism>
<name>A0A9W6VXP1_9ACTN</name>
<dbReference type="EMBL" id="BSTK01000002">
    <property type="protein sequence ID" value="GLY83454.1"/>
    <property type="molecule type" value="Genomic_DNA"/>
</dbReference>
<dbReference type="InterPro" id="IPR050250">
    <property type="entry name" value="Macrolide_Exporter_MacB"/>
</dbReference>
<dbReference type="PANTHER" id="PTHR30572:SF4">
    <property type="entry name" value="ABC TRANSPORTER PERMEASE YTRF"/>
    <property type="match status" value="1"/>
</dbReference>
<evidence type="ECO:0000256" key="1">
    <source>
        <dbReference type="ARBA" id="ARBA00004651"/>
    </source>
</evidence>
<evidence type="ECO:0008006" key="12">
    <source>
        <dbReference type="Google" id="ProtNLM"/>
    </source>
</evidence>
<feature type="domain" description="ABC3 transporter permease C-terminal" evidence="8">
    <location>
        <begin position="270"/>
        <end position="386"/>
    </location>
</feature>
<feature type="transmembrane region" description="Helical" evidence="7">
    <location>
        <begin position="558"/>
        <end position="578"/>
    </location>
</feature>
<evidence type="ECO:0000313" key="10">
    <source>
        <dbReference type="EMBL" id="GLY83454.1"/>
    </source>
</evidence>
<protein>
    <recommendedName>
        <fullName evidence="12">ABC transporter permease</fullName>
    </recommendedName>
</protein>
<keyword evidence="5 7" id="KW-0472">Membrane</keyword>
<evidence type="ECO:0000256" key="6">
    <source>
        <dbReference type="ARBA" id="ARBA00038076"/>
    </source>
</evidence>
<comment type="subcellular location">
    <subcellularLocation>
        <location evidence="1">Cell membrane</location>
        <topology evidence="1">Multi-pass membrane protein</topology>
    </subcellularLocation>
</comment>
<gene>
    <name evidence="10" type="ORF">Airi02_013840</name>
</gene>
<keyword evidence="4 7" id="KW-1133">Transmembrane helix</keyword>
<comment type="similarity">
    <text evidence="6">Belongs to the ABC-4 integral membrane protein family.</text>
</comment>
<evidence type="ECO:0000256" key="2">
    <source>
        <dbReference type="ARBA" id="ARBA00022475"/>
    </source>
</evidence>
<evidence type="ECO:0000256" key="4">
    <source>
        <dbReference type="ARBA" id="ARBA00022989"/>
    </source>
</evidence>
<comment type="caution">
    <text evidence="10">The sequence shown here is derived from an EMBL/GenBank/DDBJ whole genome shotgun (WGS) entry which is preliminary data.</text>
</comment>
<evidence type="ECO:0000259" key="8">
    <source>
        <dbReference type="Pfam" id="PF02687"/>
    </source>
</evidence>
<feature type="transmembrane region" description="Helical" evidence="7">
    <location>
        <begin position="357"/>
        <end position="383"/>
    </location>
</feature>
<feature type="transmembrane region" description="Helical" evidence="7">
    <location>
        <begin position="472"/>
        <end position="495"/>
    </location>
</feature>
<dbReference type="RefSeq" id="WP_285567787.1">
    <property type="nucleotide sequence ID" value="NZ_BSTK01000002.1"/>
</dbReference>
<evidence type="ECO:0000313" key="11">
    <source>
        <dbReference type="Proteomes" id="UP001165074"/>
    </source>
</evidence>
<feature type="transmembrane region" description="Helical" evidence="7">
    <location>
        <begin position="267"/>
        <end position="289"/>
    </location>
</feature>
<accession>A0A9W6VXP1</accession>
<sequence length="597" mass="61141">MGRVLLIFRLVLADVRRHPTQAVVLLISITAATAMLGLGGSLHGATQTLYQKTRAATAGPDVVAFAPGTGRTAIKTLTSLEHVPGVLTHSGPYREYYTKLTAHGSTGAAVAQVADMTPGPVDRPLVTSGHWVRPGGVVVERGFATALGVHVGDHVTVAGRSLPVVGIAVTAAHAVYPWAPGIGPGGGPSDGGGLIWLNERDTRALESADTSVTSFIDLKLRDPDTALTWGHRNPAIASAIGDSWVNVRAWQLIAEQDSLMLKGSQPILVIGSWLLAFLAIAGVATLAAGRAAKQTRRVGLLKAVGATPGLIAAVLLTEYLALALLADALGLITARLVQPAIINPSASLITTATGPTGATIAVTTLVALGVAALTSLGPVVRALRTETVAALADTAHRPQHRAHLTRLSALLPTPLLLGLRLIARRPGRAVLHACNTAATLTTITGLLMIYAQPAKGYPGSSMANHLRDAQEHHVILAVTAALVALAAINTVTITWTTAQDARPTMAIARTLGATPGQITAGLSAAQLLPTLPGALAGIPLGIILCLPFSAANTNWPSAWSLLGAALAALPATAALTAVPARVAARRSVAHTLSAEAT</sequence>
<evidence type="ECO:0000256" key="3">
    <source>
        <dbReference type="ARBA" id="ARBA00022692"/>
    </source>
</evidence>
<feature type="transmembrane region" description="Helical" evidence="7">
    <location>
        <begin position="429"/>
        <end position="451"/>
    </location>
</feature>
<keyword evidence="3 7" id="KW-0812">Transmembrane</keyword>
<evidence type="ECO:0000256" key="5">
    <source>
        <dbReference type="ARBA" id="ARBA00023136"/>
    </source>
</evidence>
<feature type="domain" description="ABC3 transporter permease C-terminal" evidence="8">
    <location>
        <begin position="478"/>
        <end position="586"/>
    </location>
</feature>